<dbReference type="PANTHER" id="PTHR43798:SF33">
    <property type="entry name" value="HYDROLASE, PUTATIVE (AFU_ORTHOLOGUE AFUA_2G14860)-RELATED"/>
    <property type="match status" value="1"/>
</dbReference>
<dbReference type="EMBL" id="JBHMAA010000006">
    <property type="protein sequence ID" value="MFB9947955.1"/>
    <property type="molecule type" value="Genomic_DNA"/>
</dbReference>
<feature type="domain" description="ChsH2 C-terminal OB-fold" evidence="2">
    <location>
        <begin position="358"/>
        <end position="417"/>
    </location>
</feature>
<gene>
    <name evidence="3" type="ORF">ACFFP0_03795</name>
</gene>
<dbReference type="Proteomes" id="UP001589692">
    <property type="component" value="Unassembled WGS sequence"/>
</dbReference>
<dbReference type="Gene3D" id="3.40.50.1820">
    <property type="entry name" value="alpha/beta hydrolase"/>
    <property type="match status" value="1"/>
</dbReference>
<dbReference type="Pfam" id="PF00561">
    <property type="entry name" value="Abhydrolase_1"/>
    <property type="match status" value="1"/>
</dbReference>
<name>A0ABV6ABG0_9HYPH</name>
<keyword evidence="4" id="KW-1185">Reference proteome</keyword>
<feature type="domain" description="AB hydrolase-1" evidence="1">
    <location>
        <begin position="13"/>
        <end position="242"/>
    </location>
</feature>
<dbReference type="InterPro" id="IPR029058">
    <property type="entry name" value="AB_hydrolase_fold"/>
</dbReference>
<dbReference type="PANTHER" id="PTHR43798">
    <property type="entry name" value="MONOACYLGLYCEROL LIPASE"/>
    <property type="match status" value="1"/>
</dbReference>
<dbReference type="RefSeq" id="WP_377256452.1">
    <property type="nucleotide sequence ID" value="NZ_JBHMAA010000006.1"/>
</dbReference>
<reference evidence="3 4" key="1">
    <citation type="submission" date="2024-09" db="EMBL/GenBank/DDBJ databases">
        <authorList>
            <person name="Sun Q."/>
            <person name="Mori K."/>
        </authorList>
    </citation>
    <scope>NUCLEOTIDE SEQUENCE [LARGE SCALE GENOMIC DNA]</scope>
    <source>
        <strain evidence="3 4">TBRC 4938</strain>
    </source>
</reference>
<accession>A0ABV6ABG0</accession>
<evidence type="ECO:0000313" key="3">
    <source>
        <dbReference type="EMBL" id="MFB9947955.1"/>
    </source>
</evidence>
<comment type="caution">
    <text evidence="3">The sequence shown here is derived from an EMBL/GenBank/DDBJ whole genome shotgun (WGS) entry which is preliminary data.</text>
</comment>
<evidence type="ECO:0000313" key="4">
    <source>
        <dbReference type="Proteomes" id="UP001589692"/>
    </source>
</evidence>
<organism evidence="3 4">
    <name type="scientific">Rhizobium puerariae</name>
    <dbReference type="NCBI Taxonomy" id="1585791"/>
    <lineage>
        <taxon>Bacteria</taxon>
        <taxon>Pseudomonadati</taxon>
        <taxon>Pseudomonadota</taxon>
        <taxon>Alphaproteobacteria</taxon>
        <taxon>Hyphomicrobiales</taxon>
        <taxon>Rhizobiaceae</taxon>
        <taxon>Rhizobium/Agrobacterium group</taxon>
        <taxon>Rhizobium</taxon>
    </lineage>
</organism>
<dbReference type="Pfam" id="PF01796">
    <property type="entry name" value="OB_ChsH2_C"/>
    <property type="match status" value="1"/>
</dbReference>
<dbReference type="SUPFAM" id="SSF53474">
    <property type="entry name" value="alpha/beta-Hydrolases"/>
    <property type="match status" value="1"/>
</dbReference>
<dbReference type="InterPro" id="IPR012340">
    <property type="entry name" value="NA-bd_OB-fold"/>
</dbReference>
<dbReference type="InterPro" id="IPR002878">
    <property type="entry name" value="ChsH2_C"/>
</dbReference>
<protein>
    <submittedName>
        <fullName evidence="3">Alpha/beta fold hydrolase</fullName>
    </submittedName>
</protein>
<evidence type="ECO:0000259" key="2">
    <source>
        <dbReference type="Pfam" id="PF01796"/>
    </source>
</evidence>
<proteinExistence type="predicted"/>
<keyword evidence="3" id="KW-0378">Hydrolase</keyword>
<evidence type="ECO:0000259" key="1">
    <source>
        <dbReference type="Pfam" id="PF00561"/>
    </source>
</evidence>
<dbReference type="GO" id="GO:0016787">
    <property type="term" value="F:hydrolase activity"/>
    <property type="evidence" value="ECO:0007669"/>
    <property type="project" value="UniProtKB-KW"/>
</dbReference>
<dbReference type="InterPro" id="IPR050266">
    <property type="entry name" value="AB_hydrolase_sf"/>
</dbReference>
<dbReference type="SUPFAM" id="SSF50249">
    <property type="entry name" value="Nucleic acid-binding proteins"/>
    <property type="match status" value="1"/>
</dbReference>
<dbReference type="PRINTS" id="PR00111">
    <property type="entry name" value="ABHYDROLASE"/>
</dbReference>
<dbReference type="InterPro" id="IPR000073">
    <property type="entry name" value="AB_hydrolase_1"/>
</dbReference>
<sequence>MHSSIRFLAADRPWLLLVHGMLTNARHWLPNRDSLGRVFNLVQVDLPGHGRSPAPADPATITAANLIGRLDEIRAGLGIARWYVCGQSFGAGLTLNYARLYPERVIAQAFTNARVVLRQNDSPAEAAVRAERLERLRRDGAAALRSEHFHPRFARRFPPDLRLILSEDADRIDLPTYIRLVGEVMPALSLRGVPDSAPTVPTLLINGRHERVFQPVREELAALWPDLSIADIDGGHSVNVENSTGFENALLDFFVGHLPLGSHRGTHNKTFGIGDGSRVEPMPPTGLSMEAEETGRRVWRPSTDHGGSMNRIERSQLQIWQDHLRANELTYQFSPDAGKAVFYPRLVCPHGGTAPLEWRVSSGRGTVYSISCVHPVKGDPYPVALIDLDEGFRMMSTIEDALGDPQEIGRRVRVTFRPAEGDDAPPLPVFVWEDAQ</sequence>